<sequence length="162" mass="18288">MCIKSCKCLLWWVSQSSPSQEDKNVVRKTKTLNNIPHKPPTPAQEPNSDLNDDQPIASLISRKRRLILADDDEFDLPNTPTAPSPIRSADAEKPQTSPIKESYSPVRTFPSDEDLRKIKNKETEKENLILAGLEATGLSGDELVRTYQEQIARLDQQQDKAY</sequence>
<gene>
    <name evidence="2" type="ORF">E3N88_18722</name>
</gene>
<feature type="region of interest" description="Disordered" evidence="1">
    <location>
        <begin position="20"/>
        <end position="56"/>
    </location>
</feature>
<accession>A0A5N6NL83</accession>
<feature type="region of interest" description="Disordered" evidence="1">
    <location>
        <begin position="70"/>
        <end position="108"/>
    </location>
</feature>
<reference evidence="2 3" key="1">
    <citation type="submission" date="2019-05" db="EMBL/GenBank/DDBJ databases">
        <title>Mikania micrantha, genome provides insights into the molecular mechanism of rapid growth.</title>
        <authorList>
            <person name="Liu B."/>
        </authorList>
    </citation>
    <scope>NUCLEOTIDE SEQUENCE [LARGE SCALE GENOMIC DNA]</scope>
    <source>
        <strain evidence="2">NLD-2019</strain>
        <tissue evidence="2">Leaf</tissue>
    </source>
</reference>
<dbReference type="EMBL" id="SZYD01000010">
    <property type="protein sequence ID" value="KAD4982051.1"/>
    <property type="molecule type" value="Genomic_DNA"/>
</dbReference>
<evidence type="ECO:0000313" key="2">
    <source>
        <dbReference type="EMBL" id="KAD4982051.1"/>
    </source>
</evidence>
<dbReference type="Proteomes" id="UP000326396">
    <property type="component" value="Linkage Group LG18"/>
</dbReference>
<organism evidence="2 3">
    <name type="scientific">Mikania micrantha</name>
    <name type="common">bitter vine</name>
    <dbReference type="NCBI Taxonomy" id="192012"/>
    <lineage>
        <taxon>Eukaryota</taxon>
        <taxon>Viridiplantae</taxon>
        <taxon>Streptophyta</taxon>
        <taxon>Embryophyta</taxon>
        <taxon>Tracheophyta</taxon>
        <taxon>Spermatophyta</taxon>
        <taxon>Magnoliopsida</taxon>
        <taxon>eudicotyledons</taxon>
        <taxon>Gunneridae</taxon>
        <taxon>Pentapetalae</taxon>
        <taxon>asterids</taxon>
        <taxon>campanulids</taxon>
        <taxon>Asterales</taxon>
        <taxon>Asteraceae</taxon>
        <taxon>Asteroideae</taxon>
        <taxon>Heliantheae alliance</taxon>
        <taxon>Eupatorieae</taxon>
        <taxon>Mikania</taxon>
    </lineage>
</organism>
<proteinExistence type="predicted"/>
<dbReference type="AlphaFoldDB" id="A0A5N6NL83"/>
<protein>
    <submittedName>
        <fullName evidence="2">Uncharacterized protein</fullName>
    </submittedName>
</protein>
<evidence type="ECO:0000256" key="1">
    <source>
        <dbReference type="SAM" id="MobiDB-lite"/>
    </source>
</evidence>
<name>A0A5N6NL83_9ASTR</name>
<evidence type="ECO:0000313" key="3">
    <source>
        <dbReference type="Proteomes" id="UP000326396"/>
    </source>
</evidence>
<keyword evidence="3" id="KW-1185">Reference proteome</keyword>
<comment type="caution">
    <text evidence="2">The sequence shown here is derived from an EMBL/GenBank/DDBJ whole genome shotgun (WGS) entry which is preliminary data.</text>
</comment>